<proteinExistence type="predicted"/>
<reference evidence="1 2" key="1">
    <citation type="journal article" date="2023" name="Sci. Data">
        <title>Genome assembly of the Korean intertidal mud-creeper Batillaria attramentaria.</title>
        <authorList>
            <person name="Patra A.K."/>
            <person name="Ho P.T."/>
            <person name="Jun S."/>
            <person name="Lee S.J."/>
            <person name="Kim Y."/>
            <person name="Won Y.J."/>
        </authorList>
    </citation>
    <scope>NUCLEOTIDE SEQUENCE [LARGE SCALE GENOMIC DNA]</scope>
    <source>
        <strain evidence="1">Wonlab-2016</strain>
    </source>
</reference>
<organism evidence="1 2">
    <name type="scientific">Batillaria attramentaria</name>
    <dbReference type="NCBI Taxonomy" id="370345"/>
    <lineage>
        <taxon>Eukaryota</taxon>
        <taxon>Metazoa</taxon>
        <taxon>Spiralia</taxon>
        <taxon>Lophotrochozoa</taxon>
        <taxon>Mollusca</taxon>
        <taxon>Gastropoda</taxon>
        <taxon>Caenogastropoda</taxon>
        <taxon>Sorbeoconcha</taxon>
        <taxon>Cerithioidea</taxon>
        <taxon>Batillariidae</taxon>
        <taxon>Batillaria</taxon>
    </lineage>
</organism>
<dbReference type="EMBL" id="JACVVK020000107">
    <property type="protein sequence ID" value="KAK7492069.1"/>
    <property type="molecule type" value="Genomic_DNA"/>
</dbReference>
<sequence>MYLLSANSINKGCLGIELVNYIARRWPGACVFRCSKLIAETKGIGSDSYTNTPSQSKDWKTLYWTIHNGNAYWDLGVRERLIQLTVVLGDPLHRIRDLEQMQASSALEVLH</sequence>
<protein>
    <submittedName>
        <fullName evidence="1">Uncharacterized protein</fullName>
    </submittedName>
</protein>
<evidence type="ECO:0000313" key="1">
    <source>
        <dbReference type="EMBL" id="KAK7492069.1"/>
    </source>
</evidence>
<gene>
    <name evidence="1" type="ORF">BaRGS_00016733</name>
</gene>
<keyword evidence="2" id="KW-1185">Reference proteome</keyword>
<evidence type="ECO:0000313" key="2">
    <source>
        <dbReference type="Proteomes" id="UP001519460"/>
    </source>
</evidence>
<accession>A0ABD0KZ48</accession>
<dbReference type="Proteomes" id="UP001519460">
    <property type="component" value="Unassembled WGS sequence"/>
</dbReference>
<name>A0ABD0KZ48_9CAEN</name>
<comment type="caution">
    <text evidence="1">The sequence shown here is derived from an EMBL/GenBank/DDBJ whole genome shotgun (WGS) entry which is preliminary data.</text>
</comment>
<dbReference type="AlphaFoldDB" id="A0ABD0KZ48"/>